<comment type="pathway">
    <text evidence="7">Amino-acid biosynthesis; D-alanine biosynthesis; D-alanine from L-alanine: step 1/1.</text>
</comment>
<gene>
    <name evidence="9" type="ORF">GCM10022216_02020</name>
</gene>
<dbReference type="SUPFAM" id="SSF53244">
    <property type="entry name" value="MurD-like peptide ligases, peptide-binding domain"/>
    <property type="match status" value="1"/>
</dbReference>
<evidence type="ECO:0000256" key="5">
    <source>
        <dbReference type="ARBA" id="ARBA00022898"/>
    </source>
</evidence>
<accession>A0ABP7Y6T5</accession>
<dbReference type="InterPro" id="IPR011079">
    <property type="entry name" value="Ala_racemase_C"/>
</dbReference>
<evidence type="ECO:0000259" key="8">
    <source>
        <dbReference type="SMART" id="SM01005"/>
    </source>
</evidence>
<dbReference type="Gene3D" id="3.90.190.20">
    <property type="entry name" value="Mur ligase, C-terminal domain"/>
    <property type="match status" value="1"/>
</dbReference>
<dbReference type="InterPro" id="IPR013221">
    <property type="entry name" value="Mur_ligase_cen"/>
</dbReference>
<dbReference type="GO" id="GO:0016874">
    <property type="term" value="F:ligase activity"/>
    <property type="evidence" value="ECO:0007669"/>
    <property type="project" value="UniProtKB-KW"/>
</dbReference>
<dbReference type="RefSeq" id="WP_344672827.1">
    <property type="nucleotide sequence ID" value="NZ_BAAAZI010000003.1"/>
</dbReference>
<dbReference type="SUPFAM" id="SSF51419">
    <property type="entry name" value="PLP-binding barrel"/>
    <property type="match status" value="1"/>
</dbReference>
<feature type="modified residue" description="N6-(pyridoxal phosphate)lysine" evidence="7">
    <location>
        <position position="484"/>
    </location>
</feature>
<evidence type="ECO:0000256" key="7">
    <source>
        <dbReference type="HAMAP-Rule" id="MF_01201"/>
    </source>
</evidence>
<evidence type="ECO:0000256" key="2">
    <source>
        <dbReference type="ARBA" id="ARBA00022598"/>
    </source>
</evidence>
<dbReference type="InterPro" id="IPR001608">
    <property type="entry name" value="Ala_racemase_N"/>
</dbReference>
<feature type="active site" description="Proton acceptor; specific for D-alanine" evidence="7">
    <location>
        <position position="484"/>
    </location>
</feature>
<comment type="function">
    <text evidence="7">Catalyzes the interconversion of L-alanine and D-alanine. May also act on other amino acids.</text>
</comment>
<evidence type="ECO:0000256" key="6">
    <source>
        <dbReference type="ARBA" id="ARBA00023235"/>
    </source>
</evidence>
<dbReference type="SUPFAM" id="SSF50621">
    <property type="entry name" value="Alanine racemase C-terminal domain-like"/>
    <property type="match status" value="1"/>
</dbReference>
<dbReference type="PANTHER" id="PTHR43024:SF1">
    <property type="entry name" value="UDP-N-ACETYLMURAMOYL-TRIPEPTIDE--D-ALANYL-D-ALANINE LIGASE"/>
    <property type="match status" value="1"/>
</dbReference>
<dbReference type="InterPro" id="IPR009006">
    <property type="entry name" value="Ala_racemase/Decarboxylase_C"/>
</dbReference>
<dbReference type="SUPFAM" id="SSF63418">
    <property type="entry name" value="MurE/MurF N-terminal domain"/>
    <property type="match status" value="1"/>
</dbReference>
<dbReference type="InterPro" id="IPR036565">
    <property type="entry name" value="Mur-like_cat_sf"/>
</dbReference>
<evidence type="ECO:0000256" key="4">
    <source>
        <dbReference type="ARBA" id="ARBA00022840"/>
    </source>
</evidence>
<evidence type="ECO:0000256" key="1">
    <source>
        <dbReference type="ARBA" id="ARBA00001933"/>
    </source>
</evidence>
<keyword evidence="5 7" id="KW-0663">Pyridoxal phosphate</keyword>
<comment type="caution">
    <text evidence="9">The sequence shown here is derived from an EMBL/GenBank/DDBJ whole genome shotgun (WGS) entry which is preliminary data.</text>
</comment>
<dbReference type="Gene3D" id="2.40.37.10">
    <property type="entry name" value="Lyase, Ornithine Decarboxylase, Chain A, domain 1"/>
    <property type="match status" value="1"/>
</dbReference>
<dbReference type="Gene3D" id="3.20.20.10">
    <property type="entry name" value="Alanine racemase"/>
    <property type="match status" value="1"/>
</dbReference>
<dbReference type="NCBIfam" id="TIGR00492">
    <property type="entry name" value="alr"/>
    <property type="match status" value="1"/>
</dbReference>
<keyword evidence="3" id="KW-0547">Nucleotide-binding</keyword>
<dbReference type="InterPro" id="IPR036615">
    <property type="entry name" value="Mur_ligase_C_dom_sf"/>
</dbReference>
<dbReference type="PRINTS" id="PR00992">
    <property type="entry name" value="ALARACEMASE"/>
</dbReference>
<feature type="binding site" evidence="7">
    <location>
        <position position="758"/>
    </location>
    <ligand>
        <name>substrate</name>
    </ligand>
</feature>
<sequence length="811" mass="91945">MYTIGFVSEIITLEEHKILNFEQQISELVYDSRKVSLPEESLFFALTATRDGHDFIPDAYSKGIRSFVVNHITPFLAEKEDVNILIVKDSLLAMQELAKYHRTQFPNPIIGITGSNGKSIVKAWLTQMLSPDKKVYQSPKSYNSQLGVALSLWNLQASYDLAIIEAGISEPGEMDNLEEMVQPNIGILTNIGIAHAQHFENKKAKLEEKLKLFKRTELVIASSKYISKEELPAQASWTSWGVEETDSIQILQQEVQGNQSLLKLNINKEVVDFIIPFTDEASIENVLSCISLLIYLDYSISIIQDRILALKPLEMRLQLKKGIANSSIIDDSYSNDLASLKISLNFLQQQNQHQKRTLILSDMDGLKENNKLQHKLVDLLNTQALDRLVWVGEKYAFLEDIHIKEKNLYPDTSSFIKDLSNLVFENESILVKGARIYQFEQIVERLGLRSHGTVLDINLNALTNNLMVYRSLIPPHVKLMTMVKAFSYGSGSFEVANLLQFSKVDYLTVAFADEGVDLRMAGISLPIMVLSPDADTFESLIKYNLEPEVYSMRFLKEFLLFLQDRNIQDYKIHLKLDTGMHRLGFFPEEIPEVVDVLKKQNLVRVQSFFTHLVASGDPNQDDFTKYQINTYSEAAQILREGLGYSFIRHVANTSGIVRWPEAHFDMVRLGIGLYGVDMDRKLENLEQVSTLRTTVTQLKDLKAGETVGYDRKGVLLRDSKIATVKIGYADGYNRRFGMGVGKMEIHGQQTATVGSICMDMCMLDVTGLEVREGDEVIVFPNVMQAAKDVGTIPYELLVNISGRVKRVYYYE</sequence>
<dbReference type="Pfam" id="PF08245">
    <property type="entry name" value="Mur_ligase_M"/>
    <property type="match status" value="1"/>
</dbReference>
<dbReference type="PANTHER" id="PTHR43024">
    <property type="entry name" value="UDP-N-ACETYLMURAMOYL-TRIPEPTIDE--D-ALANYL-D-ALANINE LIGASE"/>
    <property type="match status" value="1"/>
</dbReference>
<keyword evidence="6 7" id="KW-0413">Isomerase</keyword>
<protein>
    <recommendedName>
        <fullName evidence="7">Alanine racemase</fullName>
        <ecNumber evidence="7">5.1.1.1</ecNumber>
    </recommendedName>
</protein>
<organism evidence="9 10">
    <name type="scientific">Sphingobacterium kyonggiense</name>
    <dbReference type="NCBI Taxonomy" id="714075"/>
    <lineage>
        <taxon>Bacteria</taxon>
        <taxon>Pseudomonadati</taxon>
        <taxon>Bacteroidota</taxon>
        <taxon>Sphingobacteriia</taxon>
        <taxon>Sphingobacteriales</taxon>
        <taxon>Sphingobacteriaceae</taxon>
        <taxon>Sphingobacterium</taxon>
    </lineage>
</organism>
<dbReference type="Gene3D" id="3.40.1190.10">
    <property type="entry name" value="Mur-like, catalytic domain"/>
    <property type="match status" value="1"/>
</dbReference>
<keyword evidence="2 9" id="KW-0436">Ligase</keyword>
<feature type="active site" description="Proton acceptor; specific for L-alanine" evidence="7">
    <location>
        <position position="709"/>
    </location>
</feature>
<dbReference type="InterPro" id="IPR000821">
    <property type="entry name" value="Ala_racemase"/>
</dbReference>
<evidence type="ECO:0000313" key="10">
    <source>
        <dbReference type="Proteomes" id="UP001500101"/>
    </source>
</evidence>
<keyword evidence="10" id="KW-1185">Reference proteome</keyword>
<feature type="binding site" evidence="7">
    <location>
        <position position="582"/>
    </location>
    <ligand>
        <name>substrate</name>
    </ligand>
</feature>
<dbReference type="EMBL" id="BAAAZI010000003">
    <property type="protein sequence ID" value="GAA4131698.1"/>
    <property type="molecule type" value="Genomic_DNA"/>
</dbReference>
<dbReference type="Proteomes" id="UP001500101">
    <property type="component" value="Unassembled WGS sequence"/>
</dbReference>
<dbReference type="InterPro" id="IPR051046">
    <property type="entry name" value="MurCDEF_CellWall_CoF430Synth"/>
</dbReference>
<dbReference type="EC" id="5.1.1.1" evidence="7"/>
<dbReference type="NCBIfam" id="NF008897">
    <property type="entry name" value="PRK11930.1"/>
    <property type="match status" value="1"/>
</dbReference>
<dbReference type="InterPro" id="IPR029066">
    <property type="entry name" value="PLP-binding_barrel"/>
</dbReference>
<dbReference type="CDD" id="cd00430">
    <property type="entry name" value="PLPDE_III_AR"/>
    <property type="match status" value="1"/>
</dbReference>
<feature type="domain" description="Alanine racemase C-terminal" evidence="8">
    <location>
        <begin position="688"/>
        <end position="809"/>
    </location>
</feature>
<comment type="catalytic activity">
    <reaction evidence="7">
        <text>L-alanine = D-alanine</text>
        <dbReference type="Rhea" id="RHEA:20249"/>
        <dbReference type="ChEBI" id="CHEBI:57416"/>
        <dbReference type="ChEBI" id="CHEBI:57972"/>
        <dbReference type="EC" id="5.1.1.1"/>
    </reaction>
</comment>
<name>A0ABP7Y6T5_9SPHI</name>
<proteinExistence type="inferred from homology"/>
<dbReference type="SUPFAM" id="SSF53623">
    <property type="entry name" value="MurD-like peptide ligases, catalytic domain"/>
    <property type="match status" value="1"/>
</dbReference>
<dbReference type="Gene3D" id="3.40.1390.10">
    <property type="entry name" value="MurE/MurF, N-terminal domain"/>
    <property type="match status" value="1"/>
</dbReference>
<evidence type="ECO:0000256" key="3">
    <source>
        <dbReference type="ARBA" id="ARBA00022741"/>
    </source>
</evidence>
<dbReference type="InterPro" id="IPR035911">
    <property type="entry name" value="MurE/MurF_N"/>
</dbReference>
<dbReference type="Pfam" id="PF01168">
    <property type="entry name" value="Ala_racemase_N"/>
    <property type="match status" value="1"/>
</dbReference>
<reference evidence="10" key="1">
    <citation type="journal article" date="2019" name="Int. J. Syst. Evol. Microbiol.">
        <title>The Global Catalogue of Microorganisms (GCM) 10K type strain sequencing project: providing services to taxonomists for standard genome sequencing and annotation.</title>
        <authorList>
            <consortium name="The Broad Institute Genomics Platform"/>
            <consortium name="The Broad Institute Genome Sequencing Center for Infectious Disease"/>
            <person name="Wu L."/>
            <person name="Ma J."/>
        </authorList>
    </citation>
    <scope>NUCLEOTIDE SEQUENCE [LARGE SCALE GENOMIC DNA]</scope>
    <source>
        <strain evidence="10">JCM 16704</strain>
    </source>
</reference>
<evidence type="ECO:0000313" key="9">
    <source>
        <dbReference type="EMBL" id="GAA4131698.1"/>
    </source>
</evidence>
<comment type="cofactor">
    <cofactor evidence="1 7">
        <name>pyridoxal 5'-phosphate</name>
        <dbReference type="ChEBI" id="CHEBI:597326"/>
    </cofactor>
</comment>
<comment type="similarity">
    <text evidence="7">Belongs to the alanine racemase family.</text>
</comment>
<dbReference type="HAMAP" id="MF_01201">
    <property type="entry name" value="Ala_racemase"/>
    <property type="match status" value="1"/>
</dbReference>
<dbReference type="SMART" id="SM01005">
    <property type="entry name" value="Ala_racemase_C"/>
    <property type="match status" value="1"/>
</dbReference>
<keyword evidence="4" id="KW-0067">ATP-binding</keyword>
<dbReference type="Pfam" id="PF00842">
    <property type="entry name" value="Ala_racemase_C"/>
    <property type="match status" value="1"/>
</dbReference>